<dbReference type="RefSeq" id="WP_013427697.1">
    <property type="nucleotide sequence ID" value="NC_014666.1"/>
</dbReference>
<feature type="active site" description="Proton acceptor" evidence="4">
    <location>
        <position position="385"/>
    </location>
</feature>
<evidence type="ECO:0000256" key="2">
    <source>
        <dbReference type="ARBA" id="ARBA00022797"/>
    </source>
</evidence>
<reference evidence="6 7" key="1">
    <citation type="submission" date="2010-10" db="EMBL/GenBank/DDBJ databases">
        <title>Complete sequence of Frankia sp. EuI1c.</title>
        <authorList>
            <consortium name="US DOE Joint Genome Institute"/>
            <person name="Lucas S."/>
            <person name="Copeland A."/>
            <person name="Lapidus A."/>
            <person name="Cheng J.-F."/>
            <person name="Bruce D."/>
            <person name="Goodwin L."/>
            <person name="Pitluck S."/>
            <person name="Chertkov O."/>
            <person name="Detter J.C."/>
            <person name="Han C."/>
            <person name="Tapia R."/>
            <person name="Land M."/>
            <person name="Hauser L."/>
            <person name="Jeffries C."/>
            <person name="Kyrpides N."/>
            <person name="Ivanova N."/>
            <person name="Mikhailova N."/>
            <person name="Beauchemin N."/>
            <person name="Sen A."/>
            <person name="Sur S.A."/>
            <person name="Gtari M."/>
            <person name="Wall L."/>
            <person name="Tisa L."/>
            <person name="Woyke T."/>
        </authorList>
    </citation>
    <scope>NUCLEOTIDE SEQUENCE [LARGE SCALE GENOMIC DNA]</scope>
    <source>
        <strain evidence="7">DSM 45817 / CECT 9037 / EuI1c</strain>
    </source>
</reference>
<dbReference type="Proteomes" id="UP000002484">
    <property type="component" value="Chromosome"/>
</dbReference>
<feature type="active site" description="Proton donor" evidence="4">
    <location>
        <position position="318"/>
    </location>
</feature>
<dbReference type="GO" id="GO:0097176">
    <property type="term" value="P:epoxide metabolic process"/>
    <property type="evidence" value="ECO:0007669"/>
    <property type="project" value="TreeGrafter"/>
</dbReference>
<evidence type="ECO:0000256" key="3">
    <source>
        <dbReference type="ARBA" id="ARBA00022801"/>
    </source>
</evidence>
<dbReference type="eggNOG" id="COG0596">
    <property type="taxonomic scope" value="Bacteria"/>
</dbReference>
<dbReference type="InterPro" id="IPR000639">
    <property type="entry name" value="Epox_hydrolase-like"/>
</dbReference>
<keyword evidence="7" id="KW-1185">Reference proteome</keyword>
<dbReference type="PIRSF" id="PIRSF001112">
    <property type="entry name" value="Epoxide_hydrolase"/>
    <property type="match status" value="1"/>
</dbReference>
<dbReference type="OrthoDB" id="5171248at2"/>
<keyword evidence="2" id="KW-0058">Aromatic hydrocarbons catabolism</keyword>
<name>E3J9T3_PSEI1</name>
<organism evidence="6 7">
    <name type="scientific">Pseudofrankia inefficax (strain DSM 45817 / CECT 9037 / DDB 130130 / EuI1c)</name>
    <name type="common">Frankia inefficax</name>
    <dbReference type="NCBI Taxonomy" id="298654"/>
    <lineage>
        <taxon>Bacteria</taxon>
        <taxon>Bacillati</taxon>
        <taxon>Actinomycetota</taxon>
        <taxon>Actinomycetes</taxon>
        <taxon>Frankiales</taxon>
        <taxon>Frankiaceae</taxon>
        <taxon>Pseudofrankia</taxon>
    </lineage>
</organism>
<evidence type="ECO:0000259" key="5">
    <source>
        <dbReference type="Pfam" id="PF06441"/>
    </source>
</evidence>
<dbReference type="GO" id="GO:0033961">
    <property type="term" value="F:cis-stilbene-oxide hydrolase activity"/>
    <property type="evidence" value="ECO:0007669"/>
    <property type="project" value="UniProtKB-EC"/>
</dbReference>
<evidence type="ECO:0000256" key="4">
    <source>
        <dbReference type="PIRSR" id="PIRSR001112-1"/>
    </source>
</evidence>
<dbReference type="PANTHER" id="PTHR21661:SF35">
    <property type="entry name" value="EPOXIDE HYDROLASE"/>
    <property type="match status" value="1"/>
</dbReference>
<accession>E3J9T3</accession>
<dbReference type="AlphaFoldDB" id="E3J9T3"/>
<dbReference type="Gene3D" id="3.40.50.1820">
    <property type="entry name" value="alpha/beta hydrolase"/>
    <property type="match status" value="1"/>
</dbReference>
<evidence type="ECO:0000313" key="7">
    <source>
        <dbReference type="Proteomes" id="UP000002484"/>
    </source>
</evidence>
<dbReference type="InterPro" id="IPR010497">
    <property type="entry name" value="Epoxide_hydro_N"/>
</dbReference>
<dbReference type="InParanoid" id="E3J9T3"/>
<feature type="domain" description="Epoxide hydrolase N-terminal" evidence="5">
    <location>
        <begin position="7"/>
        <end position="110"/>
    </location>
</feature>
<gene>
    <name evidence="6" type="ordered locus">FraEuI1c_6616</name>
</gene>
<dbReference type="EC" id="3.3.2.9" evidence="6"/>
<dbReference type="KEGG" id="fri:FraEuI1c_6616"/>
<dbReference type="Pfam" id="PF06441">
    <property type="entry name" value="EHN"/>
    <property type="match status" value="1"/>
</dbReference>
<feature type="active site" description="Nucleophile" evidence="4">
    <location>
        <position position="182"/>
    </location>
</feature>
<dbReference type="InterPro" id="IPR029058">
    <property type="entry name" value="AB_hydrolase_fold"/>
</dbReference>
<evidence type="ECO:0000256" key="1">
    <source>
        <dbReference type="ARBA" id="ARBA00010088"/>
    </source>
</evidence>
<keyword evidence="3 6" id="KW-0378">Hydrolase</keyword>
<dbReference type="EMBL" id="CP002299">
    <property type="protein sequence ID" value="ADP84586.1"/>
    <property type="molecule type" value="Genomic_DNA"/>
</dbReference>
<dbReference type="InterPro" id="IPR016292">
    <property type="entry name" value="Epoxide_hydrolase"/>
</dbReference>
<proteinExistence type="inferred from homology"/>
<dbReference type="HOGENOM" id="CLU_019414_0_1_11"/>
<evidence type="ECO:0000313" key="6">
    <source>
        <dbReference type="EMBL" id="ADP84586.1"/>
    </source>
</evidence>
<comment type="similarity">
    <text evidence="1">Belongs to the peptidase S33 family.</text>
</comment>
<dbReference type="PRINTS" id="PR00412">
    <property type="entry name" value="EPOXHYDRLASE"/>
</dbReference>
<dbReference type="PANTHER" id="PTHR21661">
    <property type="entry name" value="EPOXIDE HYDROLASE 1-RELATED"/>
    <property type="match status" value="1"/>
</dbReference>
<sequence>MTRFPLEPTPIRVSDEVLDDLRVRLTLTRPPLDEGNADWFYGVPESYLGDLVAYWRDGYDWRGAEAAINAYEHYQVDVSGVPVHFLRRPGRGPRPIPLILTHGWPWTFWHWSKVIDPLADPGAFGADPADAFDVLVPSLPGFGFPGPLTDFPDVNFWKVADLWHTLMTETLGYEKYAAGGCDIGGLISSQLGHKYPDELYGIHIASGLPLDFFTGPRAWDLAQKQPLTDDQPADIRARIIERDRRSASHLAVHMLDGATLAHGLSDSPAGLLAWLLERWNAWSDNGGDLESVFTKDDLLTHATIYWANNSIATSMRYYANANRYPWTPAHDRVPVVQAPVGLTFVSYENPPGIHTTDERVRAFKASPQAAWSNHVNVNAHEHGGHFIPWENPEAWVSDLRRTFRGLR</sequence>
<dbReference type="SUPFAM" id="SSF53474">
    <property type="entry name" value="alpha/beta-Hydrolases"/>
    <property type="match status" value="1"/>
</dbReference>
<dbReference type="STRING" id="298654.FraEuI1c_6616"/>
<protein>
    <submittedName>
        <fullName evidence="6">Microsomal epoxide hydrolase</fullName>
        <ecNumber evidence="6">3.3.2.9</ecNumber>
    </submittedName>
</protein>